<evidence type="ECO:0000313" key="4">
    <source>
        <dbReference type="RefSeq" id="XP_033173500.1"/>
    </source>
</evidence>
<dbReference type="Proteomes" id="UP000515162">
    <property type="component" value="Chromosome 2L"/>
</dbReference>
<organism evidence="3 4">
    <name type="scientific">Drosophila mauritiana</name>
    <name type="common">Fruit fly</name>
    <dbReference type="NCBI Taxonomy" id="7226"/>
    <lineage>
        <taxon>Eukaryota</taxon>
        <taxon>Metazoa</taxon>
        <taxon>Ecdysozoa</taxon>
        <taxon>Arthropoda</taxon>
        <taxon>Hexapoda</taxon>
        <taxon>Insecta</taxon>
        <taxon>Pterygota</taxon>
        <taxon>Neoptera</taxon>
        <taxon>Endopterygota</taxon>
        <taxon>Diptera</taxon>
        <taxon>Brachycera</taxon>
        <taxon>Muscomorpha</taxon>
        <taxon>Ephydroidea</taxon>
        <taxon>Drosophilidae</taxon>
        <taxon>Drosophila</taxon>
        <taxon>Sophophora</taxon>
    </lineage>
</organism>
<evidence type="ECO:0000313" key="3">
    <source>
        <dbReference type="Proteomes" id="UP000515162"/>
    </source>
</evidence>
<dbReference type="AlphaFoldDB" id="A0A6P8KT21"/>
<accession>A0A6P8KT21</accession>
<protein>
    <submittedName>
        <fullName evidence="4">Uncharacterized protein LOC117150635</fullName>
    </submittedName>
</protein>
<evidence type="ECO:0000256" key="2">
    <source>
        <dbReference type="SAM" id="MobiDB-lite"/>
    </source>
</evidence>
<proteinExistence type="predicted"/>
<sequence>MNANNKNQIEQCSERQMGSASNNESNKCFAIPMVSNNDPEMQMAGNNEPKQCFGNQMMRNNVTMQGGNVQRLENELKILKLQNEIDQLKNQQQRSDDTDSGISFEILKEIVRVYDGGNNFNVWLSQLLNVQKNYKVDDNMMRALIHYEVKGDAEI</sequence>
<gene>
    <name evidence="4" type="primary">LOC117150635</name>
</gene>
<feature type="region of interest" description="Disordered" evidence="2">
    <location>
        <begin position="1"/>
        <end position="24"/>
    </location>
</feature>
<dbReference type="RefSeq" id="XP_033173500.1">
    <property type="nucleotide sequence ID" value="XM_033317609.1"/>
</dbReference>
<feature type="coiled-coil region" evidence="1">
    <location>
        <begin position="69"/>
        <end position="98"/>
    </location>
</feature>
<evidence type="ECO:0000256" key="1">
    <source>
        <dbReference type="SAM" id="Coils"/>
    </source>
</evidence>
<reference evidence="4" key="1">
    <citation type="submission" date="2025-08" db="UniProtKB">
        <authorList>
            <consortium name="RefSeq"/>
        </authorList>
    </citation>
    <scope>IDENTIFICATION</scope>
    <source>
        <strain evidence="4">Mau12</strain>
        <tissue evidence="4">Whole Body</tissue>
    </source>
</reference>
<keyword evidence="3" id="KW-1185">Reference proteome</keyword>
<dbReference type="GeneID" id="117150635"/>
<keyword evidence="1" id="KW-0175">Coiled coil</keyword>
<name>A0A6P8KT21_DROMA</name>